<protein>
    <submittedName>
        <fullName evidence="1">Uncharacterized protein</fullName>
    </submittedName>
</protein>
<evidence type="ECO:0000313" key="2">
    <source>
        <dbReference type="Proteomes" id="UP000645462"/>
    </source>
</evidence>
<proteinExistence type="predicted"/>
<keyword evidence="2" id="KW-1185">Reference proteome</keyword>
<accession>A0ABQ1KHV0</accession>
<comment type="caution">
    <text evidence="1">The sequence shown here is derived from an EMBL/GenBank/DDBJ whole genome shotgun (WGS) entry which is preliminary data.</text>
</comment>
<dbReference type="RefSeq" id="WP_188480848.1">
    <property type="nucleotide sequence ID" value="NZ_BMFC01000002.1"/>
</dbReference>
<organism evidence="1 2">
    <name type="scientific">Marivita lacus</name>
    <dbReference type="NCBI Taxonomy" id="1323742"/>
    <lineage>
        <taxon>Bacteria</taxon>
        <taxon>Pseudomonadati</taxon>
        <taxon>Pseudomonadota</taxon>
        <taxon>Alphaproteobacteria</taxon>
        <taxon>Rhodobacterales</taxon>
        <taxon>Roseobacteraceae</taxon>
        <taxon>Marivita</taxon>
    </lineage>
</organism>
<dbReference type="EMBL" id="BMFC01000002">
    <property type="protein sequence ID" value="GGB94995.1"/>
    <property type="molecule type" value="Genomic_DNA"/>
</dbReference>
<gene>
    <name evidence="1" type="ORF">GCM10011363_09560</name>
</gene>
<reference evidence="2" key="1">
    <citation type="journal article" date="2019" name="Int. J. Syst. Evol. Microbiol.">
        <title>The Global Catalogue of Microorganisms (GCM) 10K type strain sequencing project: providing services to taxonomists for standard genome sequencing and annotation.</title>
        <authorList>
            <consortium name="The Broad Institute Genomics Platform"/>
            <consortium name="The Broad Institute Genome Sequencing Center for Infectious Disease"/>
            <person name="Wu L."/>
            <person name="Ma J."/>
        </authorList>
    </citation>
    <scope>NUCLEOTIDE SEQUENCE [LARGE SCALE GENOMIC DNA]</scope>
    <source>
        <strain evidence="2">CGMCC 1.12478</strain>
    </source>
</reference>
<name>A0ABQ1KHV0_9RHOB</name>
<evidence type="ECO:0000313" key="1">
    <source>
        <dbReference type="EMBL" id="GGB94995.1"/>
    </source>
</evidence>
<dbReference type="Proteomes" id="UP000645462">
    <property type="component" value="Unassembled WGS sequence"/>
</dbReference>
<sequence length="90" mass="10610">MKYPKYCVPAKATLENGNQYFGGFHVVQNQRILDVLCDDRPFLPFKLRDRTILLNKSRILQIDLLSMQDVYEMIDVLPEMNLDYLEANAW</sequence>